<dbReference type="NCBIfam" id="NF038153">
    <property type="entry name" value="lant_leader_L1a"/>
    <property type="match status" value="1"/>
</dbReference>
<dbReference type="InterPro" id="IPR058238">
    <property type="entry name" value="Lant_leader_dom"/>
</dbReference>
<reference evidence="1 2" key="1">
    <citation type="submission" date="2015-01" db="EMBL/GenBank/DDBJ databases">
        <title>Draft genome sequence of Pedobacter sp. NL19 isolated from sludge of an effluent treatment pond in an abandoned uranium mine.</title>
        <authorList>
            <person name="Santos T."/>
            <person name="Caetano T."/>
            <person name="Covas C."/>
            <person name="Cruz A."/>
            <person name="Mendo S."/>
        </authorList>
    </citation>
    <scope>NUCLEOTIDE SEQUENCE [LARGE SCALE GENOMIC DNA]</scope>
    <source>
        <strain evidence="1 2">NL19</strain>
    </source>
</reference>
<gene>
    <name evidence="1" type="ORF">TH53_04425</name>
</gene>
<protein>
    <submittedName>
        <fullName evidence="1">Uncharacterized protein</fullName>
    </submittedName>
</protein>
<dbReference type="Proteomes" id="UP000032049">
    <property type="component" value="Unassembled WGS sequence"/>
</dbReference>
<keyword evidence="2" id="KW-1185">Reference proteome</keyword>
<evidence type="ECO:0000313" key="1">
    <source>
        <dbReference type="EMBL" id="KIO78268.1"/>
    </source>
</evidence>
<dbReference type="AlphaFoldDB" id="A0A0D0F951"/>
<dbReference type="EMBL" id="JXRA01000017">
    <property type="protein sequence ID" value="KIO78268.1"/>
    <property type="molecule type" value="Genomic_DNA"/>
</dbReference>
<name>A0A0D0F951_9SPHI</name>
<evidence type="ECO:0000313" key="2">
    <source>
        <dbReference type="Proteomes" id="UP000032049"/>
    </source>
</evidence>
<accession>A0A0D0F951</accession>
<sequence length="61" mass="6495">MKNSKLNMKLNKKTIAKLDDKSLDQIAGGKAALGDVCVFKSSSCTIKPTEPTQPTQPTTTA</sequence>
<dbReference type="STRING" id="1503925.TH53_04425"/>
<proteinExistence type="predicted"/>
<organism evidence="1 2">
    <name type="scientific">Pedobacter lusitanus</name>
    <dbReference type="NCBI Taxonomy" id="1503925"/>
    <lineage>
        <taxon>Bacteria</taxon>
        <taxon>Pseudomonadati</taxon>
        <taxon>Bacteroidota</taxon>
        <taxon>Sphingobacteriia</taxon>
        <taxon>Sphingobacteriales</taxon>
        <taxon>Sphingobacteriaceae</taxon>
        <taxon>Pedobacter</taxon>
    </lineage>
</organism>
<dbReference type="RefSeq" id="WP_041878759.1">
    <property type="nucleotide sequence ID" value="NZ_CP157278.1"/>
</dbReference>
<comment type="caution">
    <text evidence="1">The sequence shown here is derived from an EMBL/GenBank/DDBJ whole genome shotgun (WGS) entry which is preliminary data.</text>
</comment>